<organism evidence="1 2">
    <name type="scientific">Glossina palpalis gambiensis</name>
    <dbReference type="NCBI Taxonomy" id="67801"/>
    <lineage>
        <taxon>Eukaryota</taxon>
        <taxon>Metazoa</taxon>
        <taxon>Ecdysozoa</taxon>
        <taxon>Arthropoda</taxon>
        <taxon>Hexapoda</taxon>
        <taxon>Insecta</taxon>
        <taxon>Pterygota</taxon>
        <taxon>Neoptera</taxon>
        <taxon>Endopterygota</taxon>
        <taxon>Diptera</taxon>
        <taxon>Brachycera</taxon>
        <taxon>Muscomorpha</taxon>
        <taxon>Hippoboscoidea</taxon>
        <taxon>Glossinidae</taxon>
        <taxon>Glossina</taxon>
    </lineage>
</organism>
<reference evidence="1" key="2">
    <citation type="submission" date="2020-05" db="UniProtKB">
        <authorList>
            <consortium name="EnsemblMetazoa"/>
        </authorList>
    </citation>
    <scope>IDENTIFICATION</scope>
    <source>
        <strain evidence="1">IAEA</strain>
    </source>
</reference>
<reference evidence="2" key="1">
    <citation type="submission" date="2015-01" db="EMBL/GenBank/DDBJ databases">
        <authorList>
            <person name="Aksoy S."/>
            <person name="Warren W."/>
            <person name="Wilson R.K."/>
        </authorList>
    </citation>
    <scope>NUCLEOTIDE SEQUENCE [LARGE SCALE GENOMIC DNA]</scope>
    <source>
        <strain evidence="2">IAEA</strain>
    </source>
</reference>
<dbReference type="SUPFAM" id="SSF75304">
    <property type="entry name" value="Amidase signature (AS) enzymes"/>
    <property type="match status" value="1"/>
</dbReference>
<sequence length="116" mass="12886">MTNVLSEEDRQLPQVENVLPLLRRGIGIHHGGFVCHGNFCNGPEHASQNSLVYCAQALAYNDIIDVKFVSDKNDSNVEVDVTKKAKDRRQTFFGGSIRIPAFKCGIFGHKPTKLDT</sequence>
<accession>A0A1B0AVG4</accession>
<dbReference type="InterPro" id="IPR027417">
    <property type="entry name" value="P-loop_NTPase"/>
</dbReference>
<dbReference type="AlphaFoldDB" id="A0A1B0AVG4"/>
<evidence type="ECO:0000313" key="1">
    <source>
        <dbReference type="EnsemblMetazoa" id="GPPI009989-PA"/>
    </source>
</evidence>
<dbReference type="STRING" id="67801.A0A1B0AVG4"/>
<dbReference type="Gene3D" id="3.40.50.300">
    <property type="entry name" value="P-loop containing nucleotide triphosphate hydrolases"/>
    <property type="match status" value="1"/>
</dbReference>
<proteinExistence type="predicted"/>
<dbReference type="Gene3D" id="3.90.1300.10">
    <property type="entry name" value="Amidase signature (AS) domain"/>
    <property type="match status" value="1"/>
</dbReference>
<keyword evidence="2" id="KW-1185">Reference proteome</keyword>
<dbReference type="VEuPathDB" id="VectorBase:GPPI009989"/>
<dbReference type="Proteomes" id="UP000092460">
    <property type="component" value="Unassembled WGS sequence"/>
</dbReference>
<evidence type="ECO:0000313" key="2">
    <source>
        <dbReference type="Proteomes" id="UP000092460"/>
    </source>
</evidence>
<dbReference type="EMBL" id="JXJN01004236">
    <property type="status" value="NOT_ANNOTATED_CDS"/>
    <property type="molecule type" value="Genomic_DNA"/>
</dbReference>
<name>A0A1B0AVG4_9MUSC</name>
<dbReference type="EnsemblMetazoa" id="GPPI009989-RA">
    <property type="protein sequence ID" value="GPPI009989-PA"/>
    <property type="gene ID" value="GPPI009989"/>
</dbReference>
<dbReference type="InterPro" id="IPR036928">
    <property type="entry name" value="AS_sf"/>
</dbReference>
<protein>
    <submittedName>
        <fullName evidence="1">Uncharacterized protein</fullName>
    </submittedName>
</protein>